<evidence type="ECO:0000256" key="4">
    <source>
        <dbReference type="ARBA" id="ARBA00048819"/>
    </source>
</evidence>
<accession>A0A840IBP2</accession>
<keyword evidence="3 5" id="KW-0067">ATP-binding</keyword>
<dbReference type="GO" id="GO:0042398">
    <property type="term" value="P:modified amino acid biosynthetic process"/>
    <property type="evidence" value="ECO:0007669"/>
    <property type="project" value="InterPro"/>
</dbReference>
<sequence length="388" mass="43237">MTVESKAPDGSEQIGRVSAQPAVAAHFTGPNYTIGIEEELMILDAETLELVNAIEGLLEDSASEQVKPELMESVLEIATSPQPDAAAAERELRALRRRVIDAAAGRGLAIGSAGTHPFAMWEEQRIVARTRYRDLISDLKFVARQEIIFGQHVHVGLDDADKAIHVANGMRIHLPVLLALSANSPFWRADATGLASTRTPIFRAFPRNGIPPTYDDWDDYAAKIAFMMRSRVIEDYTYLWYDVRPHPNLGTVEVRVMDAQTRVEHTIGFAALIQAMVKELAEHFEAGKRLSKYPHQMIDENKWLAARHGLDGELVDLPRTDRVRTRDLARRLLDRLREHAQDLGSARELEGIEDLLERGNGAARQLVVHEANQDLREVVGEIVAATAV</sequence>
<comment type="function">
    <text evidence="5">ATP-dependent carboxylate-amine ligase which exhibits weak glutamate--cysteine ligase activity.</text>
</comment>
<dbReference type="GO" id="GO:0005524">
    <property type="term" value="F:ATP binding"/>
    <property type="evidence" value="ECO:0007669"/>
    <property type="project" value="UniProtKB-KW"/>
</dbReference>
<gene>
    <name evidence="6" type="ORF">BDZ31_001328</name>
</gene>
<comment type="similarity">
    <text evidence="5">Belongs to the glutamate--cysteine ligase type 2 family. YbdK subfamily.</text>
</comment>
<dbReference type="EMBL" id="JACHNU010000001">
    <property type="protein sequence ID" value="MBB4661755.1"/>
    <property type="molecule type" value="Genomic_DNA"/>
</dbReference>
<evidence type="ECO:0000256" key="3">
    <source>
        <dbReference type="ARBA" id="ARBA00022840"/>
    </source>
</evidence>
<proteinExistence type="inferred from homology"/>
<keyword evidence="7" id="KW-1185">Reference proteome</keyword>
<dbReference type="InterPro" id="IPR014746">
    <property type="entry name" value="Gln_synth/guanido_kin_cat_dom"/>
</dbReference>
<dbReference type="PANTHER" id="PTHR36510:SF1">
    <property type="entry name" value="GLUTAMATE--CYSTEINE LIGASE 2-RELATED"/>
    <property type="match status" value="1"/>
</dbReference>
<dbReference type="NCBIfam" id="NF010039">
    <property type="entry name" value="PRK13515.1"/>
    <property type="match status" value="1"/>
</dbReference>
<evidence type="ECO:0000313" key="6">
    <source>
        <dbReference type="EMBL" id="MBB4661755.1"/>
    </source>
</evidence>
<dbReference type="AlphaFoldDB" id="A0A840IBP2"/>
<reference evidence="6 7" key="1">
    <citation type="submission" date="2020-08" db="EMBL/GenBank/DDBJ databases">
        <title>Genomic Encyclopedia of Archaeal and Bacterial Type Strains, Phase II (KMG-II): from individual species to whole genera.</title>
        <authorList>
            <person name="Goeker M."/>
        </authorList>
    </citation>
    <scope>NUCLEOTIDE SEQUENCE [LARGE SCALE GENOMIC DNA]</scope>
    <source>
        <strain evidence="6 7">DSM 23288</strain>
    </source>
</reference>
<dbReference type="RefSeq" id="WP_343075530.1">
    <property type="nucleotide sequence ID" value="NZ_JACHNU010000001.1"/>
</dbReference>
<protein>
    <recommendedName>
        <fullName evidence="5">Putative glutamate--cysteine ligase 2</fullName>
        <ecNumber evidence="5">6.3.2.2</ecNumber>
    </recommendedName>
    <alternativeName>
        <fullName evidence="5">Gamma-glutamylcysteine synthetase 2</fullName>
        <shortName evidence="5">GCS 2</shortName>
        <shortName evidence="5">Gamma-GCS 2</shortName>
    </alternativeName>
</protein>
<evidence type="ECO:0000256" key="1">
    <source>
        <dbReference type="ARBA" id="ARBA00022598"/>
    </source>
</evidence>
<dbReference type="InterPro" id="IPR011793">
    <property type="entry name" value="YbdK"/>
</dbReference>
<name>A0A840IBP2_9ACTN</name>
<keyword evidence="2 5" id="KW-0547">Nucleotide-binding</keyword>
<dbReference type="SUPFAM" id="SSF55931">
    <property type="entry name" value="Glutamine synthetase/guanido kinase"/>
    <property type="match status" value="1"/>
</dbReference>
<dbReference type="EC" id="6.3.2.2" evidence="5"/>
<dbReference type="NCBIfam" id="TIGR02050">
    <property type="entry name" value="gshA_cyan_rel"/>
    <property type="match status" value="1"/>
</dbReference>
<dbReference type="Gene3D" id="3.30.590.20">
    <property type="match status" value="1"/>
</dbReference>
<organism evidence="6 7">
    <name type="scientific">Conexibacter arvalis</name>
    <dbReference type="NCBI Taxonomy" id="912552"/>
    <lineage>
        <taxon>Bacteria</taxon>
        <taxon>Bacillati</taxon>
        <taxon>Actinomycetota</taxon>
        <taxon>Thermoleophilia</taxon>
        <taxon>Solirubrobacterales</taxon>
        <taxon>Conexibacteraceae</taxon>
        <taxon>Conexibacter</taxon>
    </lineage>
</organism>
<dbReference type="InterPro" id="IPR006336">
    <property type="entry name" value="GCS2"/>
</dbReference>
<comment type="catalytic activity">
    <reaction evidence="4 5">
        <text>L-cysteine + L-glutamate + ATP = gamma-L-glutamyl-L-cysteine + ADP + phosphate + H(+)</text>
        <dbReference type="Rhea" id="RHEA:13285"/>
        <dbReference type="ChEBI" id="CHEBI:15378"/>
        <dbReference type="ChEBI" id="CHEBI:29985"/>
        <dbReference type="ChEBI" id="CHEBI:30616"/>
        <dbReference type="ChEBI" id="CHEBI:35235"/>
        <dbReference type="ChEBI" id="CHEBI:43474"/>
        <dbReference type="ChEBI" id="CHEBI:58173"/>
        <dbReference type="ChEBI" id="CHEBI:456216"/>
        <dbReference type="EC" id="6.3.2.2"/>
    </reaction>
</comment>
<evidence type="ECO:0000256" key="5">
    <source>
        <dbReference type="HAMAP-Rule" id="MF_01609"/>
    </source>
</evidence>
<dbReference type="PANTHER" id="PTHR36510">
    <property type="entry name" value="GLUTAMATE--CYSTEINE LIGASE 2-RELATED"/>
    <property type="match status" value="1"/>
</dbReference>
<keyword evidence="1 5" id="KW-0436">Ligase</keyword>
<evidence type="ECO:0000313" key="7">
    <source>
        <dbReference type="Proteomes" id="UP000585272"/>
    </source>
</evidence>
<dbReference type="GO" id="GO:0004357">
    <property type="term" value="F:glutamate-cysteine ligase activity"/>
    <property type="evidence" value="ECO:0007669"/>
    <property type="project" value="UniProtKB-EC"/>
</dbReference>
<dbReference type="InterPro" id="IPR050141">
    <property type="entry name" value="GCL_type2/YbdK_subfam"/>
</dbReference>
<dbReference type="HAMAP" id="MF_01609">
    <property type="entry name" value="Glu_cys_ligase_2"/>
    <property type="match status" value="1"/>
</dbReference>
<dbReference type="Proteomes" id="UP000585272">
    <property type="component" value="Unassembled WGS sequence"/>
</dbReference>
<dbReference type="Pfam" id="PF04107">
    <property type="entry name" value="GCS2"/>
    <property type="match status" value="1"/>
</dbReference>
<comment type="caution">
    <text evidence="6">The sequence shown here is derived from an EMBL/GenBank/DDBJ whole genome shotgun (WGS) entry which is preliminary data.</text>
</comment>
<evidence type="ECO:0000256" key="2">
    <source>
        <dbReference type="ARBA" id="ARBA00022741"/>
    </source>
</evidence>